<dbReference type="Gene3D" id="1.10.3730.20">
    <property type="match status" value="1"/>
</dbReference>
<dbReference type="GO" id="GO:0016020">
    <property type="term" value="C:membrane"/>
    <property type="evidence" value="ECO:0007669"/>
    <property type="project" value="InterPro"/>
</dbReference>
<keyword evidence="1" id="KW-0472">Membrane</keyword>
<keyword evidence="4" id="KW-1185">Reference proteome</keyword>
<keyword evidence="1" id="KW-0812">Transmembrane</keyword>
<protein>
    <submittedName>
        <fullName evidence="3">Uncharacterized membrane protein</fullName>
    </submittedName>
</protein>
<sequence length="148" mass="15392">MAVDAPFVVTQMNGPLVFAVITMFAWAGWTIFANFAAKSMRPATVATVSYLVALPVVVGYMHVSGEQISMTTRGVWFGTLAGVCSAVGTVSLYIGLQRGRPSVVTTVSALYFVVAAVVGMLVLGESVTTTKLLGLLFAVAAIALLAIS</sequence>
<dbReference type="InterPro" id="IPR037185">
    <property type="entry name" value="EmrE-like"/>
</dbReference>
<proteinExistence type="predicted"/>
<dbReference type="SUPFAM" id="SSF103481">
    <property type="entry name" value="Multidrug resistance efflux transporter EmrE"/>
    <property type="match status" value="1"/>
</dbReference>
<name>A0A1H8MYJ3_9EURY</name>
<gene>
    <name evidence="3" type="ORF">SAMN04487948_101185</name>
</gene>
<reference evidence="4" key="1">
    <citation type="submission" date="2016-10" db="EMBL/GenBank/DDBJ databases">
        <authorList>
            <person name="Varghese N."/>
            <person name="Submissions S."/>
        </authorList>
    </citation>
    <scope>NUCLEOTIDE SEQUENCE [LARGE SCALE GENOMIC DNA]</scope>
    <source>
        <strain evidence="4">CGMCC 1.10121</strain>
    </source>
</reference>
<feature type="transmembrane region" description="Helical" evidence="1">
    <location>
        <begin position="16"/>
        <end position="36"/>
    </location>
</feature>
<dbReference type="EMBL" id="FODV01000001">
    <property type="protein sequence ID" value="SEO22372.1"/>
    <property type="molecule type" value="Genomic_DNA"/>
</dbReference>
<evidence type="ECO:0000313" key="3">
    <source>
        <dbReference type="EMBL" id="SEO22372.1"/>
    </source>
</evidence>
<dbReference type="Proteomes" id="UP000199126">
    <property type="component" value="Unassembled WGS sequence"/>
</dbReference>
<feature type="transmembrane region" description="Helical" evidence="1">
    <location>
        <begin position="129"/>
        <end position="147"/>
    </location>
</feature>
<evidence type="ECO:0000313" key="4">
    <source>
        <dbReference type="Proteomes" id="UP000199126"/>
    </source>
</evidence>
<evidence type="ECO:0000259" key="2">
    <source>
        <dbReference type="Pfam" id="PF00892"/>
    </source>
</evidence>
<dbReference type="AlphaFoldDB" id="A0A1H8MYJ3"/>
<dbReference type="RefSeq" id="WP_089820581.1">
    <property type="nucleotide sequence ID" value="NZ_FODV01000001.1"/>
</dbReference>
<keyword evidence="1" id="KW-1133">Transmembrane helix</keyword>
<dbReference type="Pfam" id="PF00892">
    <property type="entry name" value="EamA"/>
    <property type="match status" value="1"/>
</dbReference>
<feature type="transmembrane region" description="Helical" evidence="1">
    <location>
        <begin position="43"/>
        <end position="63"/>
    </location>
</feature>
<evidence type="ECO:0000256" key="1">
    <source>
        <dbReference type="SAM" id="Phobius"/>
    </source>
</evidence>
<feature type="transmembrane region" description="Helical" evidence="1">
    <location>
        <begin position="103"/>
        <end position="123"/>
    </location>
</feature>
<feature type="transmembrane region" description="Helical" evidence="1">
    <location>
        <begin position="75"/>
        <end position="96"/>
    </location>
</feature>
<organism evidence="3 4">
    <name type="scientific">Halogranum amylolyticum</name>
    <dbReference type="NCBI Taxonomy" id="660520"/>
    <lineage>
        <taxon>Archaea</taxon>
        <taxon>Methanobacteriati</taxon>
        <taxon>Methanobacteriota</taxon>
        <taxon>Stenosarchaea group</taxon>
        <taxon>Halobacteria</taxon>
        <taxon>Halobacteriales</taxon>
        <taxon>Haloferacaceae</taxon>
    </lineage>
</organism>
<dbReference type="InterPro" id="IPR000620">
    <property type="entry name" value="EamA_dom"/>
</dbReference>
<feature type="domain" description="EamA" evidence="2">
    <location>
        <begin position="16"/>
        <end position="145"/>
    </location>
</feature>
<accession>A0A1H8MYJ3</accession>
<dbReference type="OrthoDB" id="312690at2157"/>